<proteinExistence type="predicted"/>
<dbReference type="EMBL" id="CP109441">
    <property type="protein sequence ID" value="WUV42861.1"/>
    <property type="molecule type" value="Genomic_DNA"/>
</dbReference>
<keyword evidence="3" id="KW-1185">Reference proteome</keyword>
<dbReference type="RefSeq" id="WP_329405479.1">
    <property type="nucleotide sequence ID" value="NZ_CP109441.1"/>
</dbReference>
<dbReference type="Gene3D" id="1.20.120.330">
    <property type="entry name" value="Nucleotidyltransferases domain 2"/>
    <property type="match status" value="1"/>
</dbReference>
<reference evidence="2" key="1">
    <citation type="submission" date="2022-10" db="EMBL/GenBank/DDBJ databases">
        <title>The complete genomes of actinobacterial strains from the NBC collection.</title>
        <authorList>
            <person name="Joergensen T.S."/>
            <person name="Alvarez Arevalo M."/>
            <person name="Sterndorff E.B."/>
            <person name="Faurdal D."/>
            <person name="Vuksanovic O."/>
            <person name="Mourched A.-S."/>
            <person name="Charusanti P."/>
            <person name="Shaw S."/>
            <person name="Blin K."/>
            <person name="Weber T."/>
        </authorList>
    </citation>
    <scope>NUCLEOTIDE SEQUENCE</scope>
    <source>
        <strain evidence="2">NBC_01482</strain>
    </source>
</reference>
<dbReference type="InterPro" id="IPR007842">
    <property type="entry name" value="HEPN_dom"/>
</dbReference>
<dbReference type="SUPFAM" id="SSF81593">
    <property type="entry name" value="Nucleotidyltransferase substrate binding subunit/domain"/>
    <property type="match status" value="1"/>
</dbReference>
<evidence type="ECO:0000313" key="3">
    <source>
        <dbReference type="Proteomes" id="UP001432062"/>
    </source>
</evidence>
<accession>A0ABZ1YLK1</accession>
<protein>
    <submittedName>
        <fullName evidence="2">HEPN domain-containing protein</fullName>
    </submittedName>
</protein>
<gene>
    <name evidence="2" type="ORF">OG563_26825</name>
</gene>
<sequence length="139" mass="15691">MRAISEDMRVLARRRLKEAEVLLAAGEWSGAYYLAGYAVECALKACILKSVKKFHMPNKDKINKAWSHDLTALLKEADLTTVQSIKAGNDPLFASYWAVAKDWTEASRYETKSEQDAKELVQAVGARRSGVMTWVKTHW</sequence>
<evidence type="ECO:0000259" key="1">
    <source>
        <dbReference type="Pfam" id="PF05168"/>
    </source>
</evidence>
<feature type="domain" description="HEPN" evidence="1">
    <location>
        <begin position="12"/>
        <end position="124"/>
    </location>
</feature>
<dbReference type="Pfam" id="PF05168">
    <property type="entry name" value="HEPN"/>
    <property type="match status" value="1"/>
</dbReference>
<organism evidence="2 3">
    <name type="scientific">Nocardia vinacea</name>
    <dbReference type="NCBI Taxonomy" id="96468"/>
    <lineage>
        <taxon>Bacteria</taxon>
        <taxon>Bacillati</taxon>
        <taxon>Actinomycetota</taxon>
        <taxon>Actinomycetes</taxon>
        <taxon>Mycobacteriales</taxon>
        <taxon>Nocardiaceae</taxon>
        <taxon>Nocardia</taxon>
    </lineage>
</organism>
<dbReference type="Proteomes" id="UP001432062">
    <property type="component" value="Chromosome"/>
</dbReference>
<evidence type="ECO:0000313" key="2">
    <source>
        <dbReference type="EMBL" id="WUV42861.1"/>
    </source>
</evidence>
<name>A0ABZ1YLK1_9NOCA</name>